<name>A0A2N3L536_9PROT</name>
<dbReference type="GO" id="GO:0006749">
    <property type="term" value="P:glutathione metabolic process"/>
    <property type="evidence" value="ECO:0007669"/>
    <property type="project" value="TreeGrafter"/>
</dbReference>
<dbReference type="GO" id="GO:0016034">
    <property type="term" value="F:maleylacetoacetate isomerase activity"/>
    <property type="evidence" value="ECO:0007669"/>
    <property type="project" value="TreeGrafter"/>
</dbReference>
<dbReference type="GO" id="GO:0006559">
    <property type="term" value="P:L-phenylalanine catabolic process"/>
    <property type="evidence" value="ECO:0007669"/>
    <property type="project" value="TreeGrafter"/>
</dbReference>
<dbReference type="PANTHER" id="PTHR42673:SF4">
    <property type="entry name" value="MALEYLACETOACETATE ISOMERASE"/>
    <property type="match status" value="1"/>
</dbReference>
<gene>
    <name evidence="2" type="ORF">COO92_14490</name>
</gene>
<dbReference type="Pfam" id="PF13410">
    <property type="entry name" value="GST_C_2"/>
    <property type="match status" value="1"/>
</dbReference>
<dbReference type="PANTHER" id="PTHR42673">
    <property type="entry name" value="MALEYLACETOACETATE ISOMERASE"/>
    <property type="match status" value="1"/>
</dbReference>
<evidence type="ECO:0000259" key="1">
    <source>
        <dbReference type="PROSITE" id="PS50404"/>
    </source>
</evidence>
<feature type="domain" description="GST N-terminal" evidence="1">
    <location>
        <begin position="1"/>
        <end position="81"/>
    </location>
</feature>
<keyword evidence="2" id="KW-0808">Transferase</keyword>
<proteinExistence type="predicted"/>
<dbReference type="SUPFAM" id="SSF52833">
    <property type="entry name" value="Thioredoxin-like"/>
    <property type="match status" value="1"/>
</dbReference>
<organism evidence="2 3">
    <name type="scientific">Thalassospira lohafexi</name>
    <dbReference type="NCBI Taxonomy" id="744227"/>
    <lineage>
        <taxon>Bacteria</taxon>
        <taxon>Pseudomonadati</taxon>
        <taxon>Pseudomonadota</taxon>
        <taxon>Alphaproteobacteria</taxon>
        <taxon>Rhodospirillales</taxon>
        <taxon>Thalassospiraceae</taxon>
        <taxon>Thalassospira</taxon>
    </lineage>
</organism>
<comment type="caution">
    <text evidence="2">The sequence shown here is derived from an EMBL/GenBank/DDBJ whole genome shotgun (WGS) entry which is preliminary data.</text>
</comment>
<dbReference type="InterPro" id="IPR004045">
    <property type="entry name" value="Glutathione_S-Trfase_N"/>
</dbReference>
<dbReference type="SUPFAM" id="SSF47616">
    <property type="entry name" value="GST C-terminal domain-like"/>
    <property type="match status" value="1"/>
</dbReference>
<dbReference type="Pfam" id="PF13417">
    <property type="entry name" value="GST_N_3"/>
    <property type="match status" value="1"/>
</dbReference>
<dbReference type="Gene3D" id="1.20.1050.10">
    <property type="match status" value="1"/>
</dbReference>
<dbReference type="Proteomes" id="UP000233332">
    <property type="component" value="Unassembled WGS sequence"/>
</dbReference>
<evidence type="ECO:0000313" key="2">
    <source>
        <dbReference type="EMBL" id="PKR57959.1"/>
    </source>
</evidence>
<dbReference type="GO" id="GO:0004364">
    <property type="term" value="F:glutathione transferase activity"/>
    <property type="evidence" value="ECO:0007669"/>
    <property type="project" value="TreeGrafter"/>
</dbReference>
<sequence>MMILRSSDPSPFGRKVKIVAKMLGVYDQLSVELSNTNDPADSLRTQNPLGKIPILILDDGRKIFDSRVICEYLDAQADGVTLHPTESDARWDALTLQALGDGIIDASILQVYETRMRTEDKRDDGWMSYQADKVKRALDQIDANPPAFGADLHIGHVGIACALGYLDLRFDGKWRQTYGNLVTWLDEFRSRVPAFDATQFKG</sequence>
<dbReference type="InterPro" id="IPR036249">
    <property type="entry name" value="Thioredoxin-like_sf"/>
</dbReference>
<dbReference type="CDD" id="cd03205">
    <property type="entry name" value="GST_C_6"/>
    <property type="match status" value="1"/>
</dbReference>
<accession>A0A2N3L536</accession>
<dbReference type="PROSITE" id="PS50404">
    <property type="entry name" value="GST_NTER"/>
    <property type="match status" value="1"/>
</dbReference>
<protein>
    <submittedName>
        <fullName evidence="2">Glutathione S-transferase family protein</fullName>
    </submittedName>
</protein>
<dbReference type="Gene3D" id="3.40.30.10">
    <property type="entry name" value="Glutaredoxin"/>
    <property type="match status" value="1"/>
</dbReference>
<reference evidence="2 3" key="1">
    <citation type="submission" date="2017-09" db="EMBL/GenBank/DDBJ databases">
        <title>Biodiversity and function of Thalassospira species in the particle-attached aromatic-hydrocarbon-degrading consortia from the surface seawater of the China South Sea.</title>
        <authorList>
            <person name="Dong C."/>
            <person name="Lai Q."/>
            <person name="Shao Z."/>
        </authorList>
    </citation>
    <scope>NUCLEOTIDE SEQUENCE [LARGE SCALE GENOMIC DNA]</scope>
    <source>
        <strain evidence="2 3">139Z-12</strain>
    </source>
</reference>
<keyword evidence="3" id="KW-1185">Reference proteome</keyword>
<dbReference type="AlphaFoldDB" id="A0A2N3L536"/>
<dbReference type="EMBL" id="NXGX01000005">
    <property type="protein sequence ID" value="PKR57959.1"/>
    <property type="molecule type" value="Genomic_DNA"/>
</dbReference>
<dbReference type="InterPro" id="IPR036282">
    <property type="entry name" value="Glutathione-S-Trfase_C_sf"/>
</dbReference>
<evidence type="ECO:0000313" key="3">
    <source>
        <dbReference type="Proteomes" id="UP000233332"/>
    </source>
</evidence>